<name>A0ABM9WU38_VIBAE</name>
<keyword evidence="1" id="KW-0285">Flavoprotein</keyword>
<feature type="domain" description="NADH:flavin oxidoreductase/NADH oxidase N-terminal" evidence="3">
    <location>
        <begin position="1"/>
        <end position="142"/>
    </location>
</feature>
<dbReference type="Gene3D" id="3.20.20.70">
    <property type="entry name" value="Aldolase class I"/>
    <property type="match status" value="1"/>
</dbReference>
<accession>A0ABM9WU38</accession>
<protein>
    <submittedName>
        <fullName evidence="4">NADH:flavin oxidoreductases, old yellow enzyme family</fullName>
    </submittedName>
</protein>
<dbReference type="InterPro" id="IPR001155">
    <property type="entry name" value="OxRdtase_FMN_N"/>
</dbReference>
<organism evidence="4 5">
    <name type="scientific">Vibrio antiquarius (strain Ex25)</name>
    <dbReference type="NCBI Taxonomy" id="150340"/>
    <lineage>
        <taxon>Bacteria</taxon>
        <taxon>Pseudomonadati</taxon>
        <taxon>Pseudomonadota</taxon>
        <taxon>Gammaproteobacteria</taxon>
        <taxon>Vibrionales</taxon>
        <taxon>Vibrionaceae</taxon>
        <taxon>Vibrio</taxon>
        <taxon>Vibrio diabolicus subgroup</taxon>
    </lineage>
</organism>
<keyword evidence="5" id="KW-1185">Reference proteome</keyword>
<dbReference type="Pfam" id="PF00724">
    <property type="entry name" value="Oxidored_FMN"/>
    <property type="match status" value="1"/>
</dbReference>
<dbReference type="PANTHER" id="PTHR43656:SF2">
    <property type="entry name" value="BINDING OXIDOREDUCTASE, PUTATIVE (AFU_ORTHOLOGUE AFUA_2G08260)-RELATED"/>
    <property type="match status" value="1"/>
</dbReference>
<dbReference type="Proteomes" id="UP000242664">
    <property type="component" value="Unassembled WGS sequence"/>
</dbReference>
<dbReference type="EMBL" id="DS267824">
    <property type="protein sequence ID" value="EDN56927.1"/>
    <property type="molecule type" value="Genomic_DNA"/>
</dbReference>
<dbReference type="InterPro" id="IPR051799">
    <property type="entry name" value="NADH_flavin_oxidoreductase"/>
</dbReference>
<proteinExistence type="predicted"/>
<sequence length="173" mass="19542">MRVLLEIFSETRKLVGSEFPILVKLTATEFFDGGLTFDETRVVCKKLEEVGVDAIIVSGNVHGKANELVGETFDGYTLQEEGYFHEYGHVISQDVNIPVITVGGLSDIDAIEKIAENTDIQFFAVSRPLLAEPQLIKRWKEGNRAPVDCERCSKCRTKRGNFCVVYKNRNRRK</sequence>
<evidence type="ECO:0000313" key="5">
    <source>
        <dbReference type="Proteomes" id="UP000242664"/>
    </source>
</evidence>
<evidence type="ECO:0000259" key="3">
    <source>
        <dbReference type="Pfam" id="PF00724"/>
    </source>
</evidence>
<dbReference type="SUPFAM" id="SSF51395">
    <property type="entry name" value="FMN-linked oxidoreductases"/>
    <property type="match status" value="1"/>
</dbReference>
<evidence type="ECO:0000313" key="4">
    <source>
        <dbReference type="EMBL" id="EDN56927.1"/>
    </source>
</evidence>
<reference evidence="5" key="1">
    <citation type="submission" date="2006-10" db="EMBL/GenBank/DDBJ databases">
        <authorList>
            <person name="Heidelberg J."/>
            <person name="Sebastian Y."/>
        </authorList>
    </citation>
    <scope>NUCLEOTIDE SEQUENCE [LARGE SCALE GENOMIC DNA]</scope>
    <source>
        <strain evidence="5">EX25</strain>
    </source>
</reference>
<evidence type="ECO:0000256" key="2">
    <source>
        <dbReference type="ARBA" id="ARBA00023002"/>
    </source>
</evidence>
<keyword evidence="2" id="KW-0560">Oxidoreductase</keyword>
<evidence type="ECO:0000256" key="1">
    <source>
        <dbReference type="ARBA" id="ARBA00022630"/>
    </source>
</evidence>
<gene>
    <name evidence="4" type="ORF">VEx25_B0406</name>
</gene>
<dbReference type="InterPro" id="IPR013785">
    <property type="entry name" value="Aldolase_TIM"/>
</dbReference>
<dbReference type="PANTHER" id="PTHR43656">
    <property type="entry name" value="BINDING OXIDOREDUCTASE, PUTATIVE (AFU_ORTHOLOGUE AFUA_2G08260)-RELATED"/>
    <property type="match status" value="1"/>
</dbReference>